<dbReference type="Proteomes" id="UP000005408">
    <property type="component" value="Unassembled WGS sequence"/>
</dbReference>
<reference evidence="7" key="1">
    <citation type="submission" date="2022-08" db="UniProtKB">
        <authorList>
            <consortium name="EnsemblMetazoa"/>
        </authorList>
    </citation>
    <scope>IDENTIFICATION</scope>
    <source>
        <strain evidence="7">05x7-T-G4-1.051#20</strain>
    </source>
</reference>
<keyword evidence="3" id="KW-1015">Disulfide bond</keyword>
<evidence type="ECO:0000313" key="7">
    <source>
        <dbReference type="EnsemblMetazoa" id="G5996.2:cds"/>
    </source>
</evidence>
<accession>A0A8W8NN78</accession>
<comment type="similarity">
    <text evidence="1 5">Belongs to the peptidase M2 family.</text>
</comment>
<dbReference type="EnsemblMetazoa" id="G5996.2">
    <property type="protein sequence ID" value="G5996.2:cds"/>
    <property type="gene ID" value="G5996"/>
</dbReference>
<feature type="signal peptide" evidence="6">
    <location>
        <begin position="1"/>
        <end position="18"/>
    </location>
</feature>
<keyword evidence="8" id="KW-1185">Reference proteome</keyword>
<comment type="caution">
    <text evidence="5">Lacks conserved residue(s) required for the propagation of feature annotation.</text>
</comment>
<protein>
    <submittedName>
        <fullName evidence="7">Uncharacterized protein</fullName>
    </submittedName>
</protein>
<dbReference type="GO" id="GO:0016020">
    <property type="term" value="C:membrane"/>
    <property type="evidence" value="ECO:0007669"/>
    <property type="project" value="InterPro"/>
</dbReference>
<organism evidence="7 8">
    <name type="scientific">Magallana gigas</name>
    <name type="common">Pacific oyster</name>
    <name type="synonym">Crassostrea gigas</name>
    <dbReference type="NCBI Taxonomy" id="29159"/>
    <lineage>
        <taxon>Eukaryota</taxon>
        <taxon>Metazoa</taxon>
        <taxon>Spiralia</taxon>
        <taxon>Lophotrochozoa</taxon>
        <taxon>Mollusca</taxon>
        <taxon>Bivalvia</taxon>
        <taxon>Autobranchia</taxon>
        <taxon>Pteriomorphia</taxon>
        <taxon>Ostreida</taxon>
        <taxon>Ostreoidea</taxon>
        <taxon>Ostreidae</taxon>
        <taxon>Magallana</taxon>
    </lineage>
</organism>
<proteinExistence type="inferred from homology"/>
<evidence type="ECO:0000256" key="1">
    <source>
        <dbReference type="ARBA" id="ARBA00008139"/>
    </source>
</evidence>
<dbReference type="InterPro" id="IPR001548">
    <property type="entry name" value="Peptidase_M2"/>
</dbReference>
<feature type="chain" id="PRO_5036447927" evidence="6">
    <location>
        <begin position="19"/>
        <end position="71"/>
    </location>
</feature>
<evidence type="ECO:0000313" key="8">
    <source>
        <dbReference type="Proteomes" id="UP000005408"/>
    </source>
</evidence>
<dbReference type="Pfam" id="PF01401">
    <property type="entry name" value="Peptidase_M2"/>
    <property type="match status" value="1"/>
</dbReference>
<dbReference type="GO" id="GO:0006508">
    <property type="term" value="P:proteolysis"/>
    <property type="evidence" value="ECO:0007669"/>
    <property type="project" value="InterPro"/>
</dbReference>
<name>A0A8W8NN78_MAGGI</name>
<dbReference type="AlphaFoldDB" id="A0A8W8NN78"/>
<evidence type="ECO:0000256" key="5">
    <source>
        <dbReference type="PROSITE-ProRule" id="PRU01355"/>
    </source>
</evidence>
<dbReference type="PROSITE" id="PS52011">
    <property type="entry name" value="PEPTIDASE_M2"/>
    <property type="match status" value="1"/>
</dbReference>
<keyword evidence="2 6" id="KW-0732">Signal</keyword>
<evidence type="ECO:0000256" key="3">
    <source>
        <dbReference type="ARBA" id="ARBA00023157"/>
    </source>
</evidence>
<evidence type="ECO:0000256" key="6">
    <source>
        <dbReference type="SAM" id="SignalP"/>
    </source>
</evidence>
<evidence type="ECO:0000256" key="4">
    <source>
        <dbReference type="ARBA" id="ARBA00023180"/>
    </source>
</evidence>
<dbReference type="GO" id="GO:0008237">
    <property type="term" value="F:metallopeptidase activity"/>
    <property type="evidence" value="ECO:0007669"/>
    <property type="project" value="InterPro"/>
</dbReference>
<keyword evidence="4" id="KW-0325">Glycoprotein</keyword>
<dbReference type="GO" id="GO:0008241">
    <property type="term" value="F:peptidyl-dipeptidase activity"/>
    <property type="evidence" value="ECO:0007669"/>
    <property type="project" value="InterPro"/>
</dbReference>
<evidence type="ECO:0000256" key="2">
    <source>
        <dbReference type="ARBA" id="ARBA00022729"/>
    </source>
</evidence>
<sequence length="71" mass="8206">MHFLLIACISATFLFASGVPVSEELITDEAKAIEFLEWYNKESSKVTYSYFLKQWAYQTNLTDFNQQQAVS</sequence>